<keyword evidence="4" id="KW-0645">Protease</keyword>
<keyword evidence="2 4" id="KW-0378">Hydrolase</keyword>
<evidence type="ECO:0000313" key="5">
    <source>
        <dbReference type="Proteomes" id="UP001430193"/>
    </source>
</evidence>
<keyword evidence="5" id="KW-1185">Reference proteome</keyword>
<dbReference type="Gene3D" id="3.50.80.20">
    <property type="entry name" value="D-Ala-D-Ala carboxypeptidase C, peptidase S13"/>
    <property type="match status" value="1"/>
</dbReference>
<evidence type="ECO:0000313" key="4">
    <source>
        <dbReference type="EMBL" id="MBM7131747.1"/>
    </source>
</evidence>
<dbReference type="EC" id="3.4.16.4" evidence="4"/>
<dbReference type="NCBIfam" id="TIGR00666">
    <property type="entry name" value="PBP4"/>
    <property type="match status" value="1"/>
</dbReference>
<dbReference type="RefSeq" id="WP_204633298.1">
    <property type="nucleotide sequence ID" value="NZ_BSOC01000001.1"/>
</dbReference>
<dbReference type="SUPFAM" id="SSF56601">
    <property type="entry name" value="beta-lactamase/transpeptidase-like"/>
    <property type="match status" value="1"/>
</dbReference>
<dbReference type="Gene3D" id="3.40.710.10">
    <property type="entry name" value="DD-peptidase/beta-lactamase superfamily"/>
    <property type="match status" value="2"/>
</dbReference>
<keyword evidence="3" id="KW-0732">Signal</keyword>
<dbReference type="Pfam" id="PF02113">
    <property type="entry name" value="Peptidase_S13"/>
    <property type="match status" value="1"/>
</dbReference>
<name>A0ABS2KKQ7_9GAMM</name>
<evidence type="ECO:0000256" key="3">
    <source>
        <dbReference type="SAM" id="SignalP"/>
    </source>
</evidence>
<sequence>MKAFSLRYLPWIAAACLFWNASANAQSAPPSAADTAPDTLQQLAKAIDQQIGQPRFASSSWGIAVTSLDTGRTLYAHEAHRLLQPASTAKLYTAALVLDTLGTDYRIPTQLLATGPIVDGQLRGALVLHGMGDPTLGTPQSNDDWADQLANQLAAKSVREVQGDLVADDSYFNGPAVGSGWEAGDLQSWFAVPASALSVRENTVALSISPSSSAGHAATLEFDPQGAFPHVANTLATEAHLSRNDINLYRAPGDGTLYVFGHVAQRTEPQNFKLAMPDPAWFAGTSLREALARHGIRVTGQLRTLHWPEQDTIGLDKAVVVAQVLSPPLLDVLTQGLKRSQNLYLQNLLQIAGVKARADAERAGDPAPGFLSSEAWGIRALRELLDRIGISPDASQMEEGTGLSRQDLATPDAMVHLLGYLAAQPYGDQLRDALPSAGVDGTLEWRMRDTTAMGNVHAKTGSMTHVRCIAGYVTTASGEHLAFAIMLNNFVREDGGPSPSRNLDAIVELLAAFRGHS</sequence>
<dbReference type="EMBL" id="JADIKF010000040">
    <property type="protein sequence ID" value="MBM7131747.1"/>
    <property type="molecule type" value="Genomic_DNA"/>
</dbReference>
<gene>
    <name evidence="4" type="primary">dacB</name>
    <name evidence="4" type="ORF">ISS99_19665</name>
</gene>
<dbReference type="InterPro" id="IPR012338">
    <property type="entry name" value="Beta-lactam/transpept-like"/>
</dbReference>
<evidence type="ECO:0000256" key="1">
    <source>
        <dbReference type="ARBA" id="ARBA00006096"/>
    </source>
</evidence>
<dbReference type="PANTHER" id="PTHR30023">
    <property type="entry name" value="D-ALANYL-D-ALANINE CARBOXYPEPTIDASE"/>
    <property type="match status" value="1"/>
</dbReference>
<organism evidence="4 5">
    <name type="scientific">Dyella mobilis</name>
    <dbReference type="NCBI Taxonomy" id="1849582"/>
    <lineage>
        <taxon>Bacteria</taxon>
        <taxon>Pseudomonadati</taxon>
        <taxon>Pseudomonadota</taxon>
        <taxon>Gammaproteobacteria</taxon>
        <taxon>Lysobacterales</taxon>
        <taxon>Rhodanobacteraceae</taxon>
        <taxon>Dyella</taxon>
    </lineage>
</organism>
<proteinExistence type="inferred from homology"/>
<evidence type="ECO:0000256" key="2">
    <source>
        <dbReference type="ARBA" id="ARBA00022801"/>
    </source>
</evidence>
<dbReference type="PRINTS" id="PR00922">
    <property type="entry name" value="DADACBPTASE3"/>
</dbReference>
<comment type="caution">
    <text evidence="4">The sequence shown here is derived from an EMBL/GenBank/DDBJ whole genome shotgun (WGS) entry which is preliminary data.</text>
</comment>
<feature type="signal peptide" evidence="3">
    <location>
        <begin position="1"/>
        <end position="25"/>
    </location>
</feature>
<comment type="similarity">
    <text evidence="1">Belongs to the peptidase S13 family.</text>
</comment>
<dbReference type="InterPro" id="IPR000667">
    <property type="entry name" value="Peptidase_S13"/>
</dbReference>
<feature type="chain" id="PRO_5046227800" evidence="3">
    <location>
        <begin position="26"/>
        <end position="517"/>
    </location>
</feature>
<accession>A0ABS2KKQ7</accession>
<protein>
    <submittedName>
        <fullName evidence="4">D-alanyl-D-alanine carboxypeptidase/D-alanyl-D-alanine-endopeptidase</fullName>
        <ecNumber evidence="4">3.4.16.4</ecNumber>
    </submittedName>
</protein>
<dbReference type="GO" id="GO:0009002">
    <property type="term" value="F:serine-type D-Ala-D-Ala carboxypeptidase activity"/>
    <property type="evidence" value="ECO:0007669"/>
    <property type="project" value="UniProtKB-EC"/>
</dbReference>
<reference evidence="4" key="1">
    <citation type="submission" date="2020-10" db="EMBL/GenBank/DDBJ databases">
        <title>Phylogeny of dyella-like bacteria.</title>
        <authorList>
            <person name="Fu J."/>
        </authorList>
    </citation>
    <scope>NUCLEOTIDE SEQUENCE</scope>
    <source>
        <strain evidence="4">DHON07</strain>
    </source>
</reference>
<dbReference type="Proteomes" id="UP001430193">
    <property type="component" value="Unassembled WGS sequence"/>
</dbReference>
<dbReference type="PANTHER" id="PTHR30023:SF0">
    <property type="entry name" value="PENICILLIN-SENSITIVE CARBOXYPEPTIDASE A"/>
    <property type="match status" value="1"/>
</dbReference>
<keyword evidence="4" id="KW-0121">Carboxypeptidase</keyword>